<evidence type="ECO:0000313" key="4">
    <source>
        <dbReference type="Proteomes" id="UP000596661"/>
    </source>
</evidence>
<dbReference type="EMBL" id="UZAU01000652">
    <property type="status" value="NOT_ANNOTATED_CDS"/>
    <property type="molecule type" value="Genomic_DNA"/>
</dbReference>
<feature type="compositionally biased region" description="Acidic residues" evidence="2">
    <location>
        <begin position="108"/>
        <end position="117"/>
    </location>
</feature>
<feature type="compositionally biased region" description="Basic residues" evidence="2">
    <location>
        <begin position="1"/>
        <end position="12"/>
    </location>
</feature>
<feature type="coiled-coil region" evidence="1">
    <location>
        <begin position="290"/>
        <end position="320"/>
    </location>
</feature>
<proteinExistence type="predicted"/>
<dbReference type="Gramene" id="evm.model.07.990">
    <property type="protein sequence ID" value="cds.evm.model.07.990"/>
    <property type="gene ID" value="evm.TU.07.990"/>
</dbReference>
<name>A0A803Q792_CANSA</name>
<feature type="compositionally biased region" description="Polar residues" evidence="2">
    <location>
        <begin position="147"/>
        <end position="156"/>
    </location>
</feature>
<keyword evidence="1" id="KW-0175">Coiled coil</keyword>
<evidence type="ECO:0000256" key="1">
    <source>
        <dbReference type="SAM" id="Coils"/>
    </source>
</evidence>
<keyword evidence="4" id="KW-1185">Reference proteome</keyword>
<reference evidence="3" key="1">
    <citation type="submission" date="2018-11" db="EMBL/GenBank/DDBJ databases">
        <authorList>
            <person name="Grassa J C."/>
        </authorList>
    </citation>
    <scope>NUCLEOTIDE SEQUENCE [LARGE SCALE GENOMIC DNA]</scope>
</reference>
<dbReference type="EnsemblPlants" id="evm.model.07.990">
    <property type="protein sequence ID" value="cds.evm.model.07.990"/>
    <property type="gene ID" value="evm.TU.07.990"/>
</dbReference>
<protein>
    <submittedName>
        <fullName evidence="3">Uncharacterized protein</fullName>
    </submittedName>
</protein>
<feature type="region of interest" description="Disordered" evidence="2">
    <location>
        <begin position="132"/>
        <end position="173"/>
    </location>
</feature>
<feature type="region of interest" description="Disordered" evidence="2">
    <location>
        <begin position="1"/>
        <end position="20"/>
    </location>
</feature>
<organism evidence="3 4">
    <name type="scientific">Cannabis sativa</name>
    <name type="common">Hemp</name>
    <name type="synonym">Marijuana</name>
    <dbReference type="NCBI Taxonomy" id="3483"/>
    <lineage>
        <taxon>Eukaryota</taxon>
        <taxon>Viridiplantae</taxon>
        <taxon>Streptophyta</taxon>
        <taxon>Embryophyta</taxon>
        <taxon>Tracheophyta</taxon>
        <taxon>Spermatophyta</taxon>
        <taxon>Magnoliopsida</taxon>
        <taxon>eudicotyledons</taxon>
        <taxon>Gunneridae</taxon>
        <taxon>Pentapetalae</taxon>
        <taxon>rosids</taxon>
        <taxon>fabids</taxon>
        <taxon>Rosales</taxon>
        <taxon>Cannabaceae</taxon>
        <taxon>Cannabis</taxon>
    </lineage>
</organism>
<accession>A0A803Q792</accession>
<evidence type="ECO:0000313" key="3">
    <source>
        <dbReference type="EnsemblPlants" id="cds.evm.model.07.990"/>
    </source>
</evidence>
<dbReference type="Proteomes" id="UP000596661">
    <property type="component" value="Chromosome 7"/>
</dbReference>
<sequence length="402" mass="44318">MERTKQTRHRAPPHNPHNPHIAMVMTRGRVGVADERYGLYPSVFSVEGATSPSRGPDDTPVIEEACSGEGTTGDASLLIRPRGQGFVRPAHPSRASRGKGNATINDSGSDDSSFEDDCLLDDMASRMRDLVEDPSSGASLGHPQAKVTWTTRSSDATQSPLPPPPSGPTQPDKIAEATQNYFGKTLPSIDGELQELEDEELECLASGALKDISSISCIFNFTQNVELRRVVWPIPHSCKGQGLYWCSLEEAEAKEVELKMEKDVHVQTQTRLKNNQDLNNGLEQLLSIRNQEVTRLAAEASRLEMELENKHWELEKERQEKYIGSPFCERSIRQGKELYESRLLVDHAGQRADHMVGQTKGASSGHLEEVLAGQPMEVVAGQVNEPMASQPDEAMADQLSRD</sequence>
<dbReference type="AlphaFoldDB" id="A0A803Q792"/>
<evidence type="ECO:0000256" key="2">
    <source>
        <dbReference type="SAM" id="MobiDB-lite"/>
    </source>
</evidence>
<reference evidence="3" key="2">
    <citation type="submission" date="2021-03" db="UniProtKB">
        <authorList>
            <consortium name="EnsemblPlants"/>
        </authorList>
    </citation>
    <scope>IDENTIFICATION</scope>
</reference>
<feature type="region of interest" description="Disordered" evidence="2">
    <location>
        <begin position="48"/>
        <end position="117"/>
    </location>
</feature>